<dbReference type="Pfam" id="PF03167">
    <property type="entry name" value="UDG"/>
    <property type="match status" value="1"/>
</dbReference>
<evidence type="ECO:0000313" key="2">
    <source>
        <dbReference type="EMBL" id="MCP8937658.1"/>
    </source>
</evidence>
<dbReference type="EMBL" id="JANCLU010000003">
    <property type="protein sequence ID" value="MCP8937658.1"/>
    <property type="molecule type" value="Genomic_DNA"/>
</dbReference>
<evidence type="ECO:0000259" key="1">
    <source>
        <dbReference type="SMART" id="SM00986"/>
    </source>
</evidence>
<keyword evidence="3" id="KW-1185">Reference proteome</keyword>
<feature type="domain" description="Uracil-DNA glycosylase-like" evidence="1">
    <location>
        <begin position="39"/>
        <end position="204"/>
    </location>
</feature>
<dbReference type="SMART" id="SM00986">
    <property type="entry name" value="UDG"/>
    <property type="match status" value="1"/>
</dbReference>
<comment type="caution">
    <text evidence="2">The sequence shown here is derived from an EMBL/GenBank/DDBJ whole genome shotgun (WGS) entry which is preliminary data.</text>
</comment>
<organism evidence="2 3">
    <name type="scientific">Alsobacter ponti</name>
    <dbReference type="NCBI Taxonomy" id="2962936"/>
    <lineage>
        <taxon>Bacteria</taxon>
        <taxon>Pseudomonadati</taxon>
        <taxon>Pseudomonadota</taxon>
        <taxon>Alphaproteobacteria</taxon>
        <taxon>Hyphomicrobiales</taxon>
        <taxon>Alsobacteraceae</taxon>
        <taxon>Alsobacter</taxon>
    </lineage>
</organism>
<proteinExistence type="predicted"/>
<dbReference type="RefSeq" id="WP_254738846.1">
    <property type="nucleotide sequence ID" value="NZ_JANCLU010000003.1"/>
</dbReference>
<dbReference type="InterPro" id="IPR036895">
    <property type="entry name" value="Uracil-DNA_glycosylase-like_sf"/>
</dbReference>
<evidence type="ECO:0000313" key="3">
    <source>
        <dbReference type="Proteomes" id="UP001205890"/>
    </source>
</evidence>
<dbReference type="SMART" id="SM00987">
    <property type="entry name" value="UreE_C"/>
    <property type="match status" value="1"/>
</dbReference>
<sequence length="221" mass="24440">MSEHSHEDLASLTRRIAACRICRDTPSGPPLPHEPRPVLRVGAGRALILICGQAPGARVHASGIPFDDPSGDTLRSWLGVTRETFYDEDCIGIVPMGFCFPGHDSKGGDLPPRKECARTWHGPLFALLPPPRLMIALGLYAQRYHLARVGRPDLAARTLHDSVRNWREVWTATSILPLPHPSWRNRAWVARNPWFESELLPVLRQAVGDALGPRGIEPPAT</sequence>
<protein>
    <submittedName>
        <fullName evidence="2">Uracil-DNA glycosylase family protein</fullName>
    </submittedName>
</protein>
<gene>
    <name evidence="2" type="ORF">NK718_03965</name>
</gene>
<dbReference type="SUPFAM" id="SSF52141">
    <property type="entry name" value="Uracil-DNA glycosylase-like"/>
    <property type="match status" value="1"/>
</dbReference>
<dbReference type="Gene3D" id="3.40.470.10">
    <property type="entry name" value="Uracil-DNA glycosylase-like domain"/>
    <property type="match status" value="1"/>
</dbReference>
<dbReference type="PANTHER" id="PTHR42160:SF1">
    <property type="entry name" value="URACIL-DNA GLYCOSYLASE SUPERFAMILY PROTEIN"/>
    <property type="match status" value="1"/>
</dbReference>
<reference evidence="2 3" key="1">
    <citation type="submission" date="2022-07" db="EMBL/GenBank/DDBJ databases">
        <authorList>
            <person name="Li W.-J."/>
            <person name="Deng Q.-Q."/>
        </authorList>
    </citation>
    <scope>NUCLEOTIDE SEQUENCE [LARGE SCALE GENOMIC DNA]</scope>
    <source>
        <strain evidence="2 3">SYSU M60028</strain>
    </source>
</reference>
<name>A0ABT1L9Q1_9HYPH</name>
<dbReference type="Proteomes" id="UP001205890">
    <property type="component" value="Unassembled WGS sequence"/>
</dbReference>
<dbReference type="InterPro" id="IPR047124">
    <property type="entry name" value="HI_0220.2"/>
</dbReference>
<dbReference type="CDD" id="cd10033">
    <property type="entry name" value="UDG_like"/>
    <property type="match status" value="1"/>
</dbReference>
<accession>A0ABT1L9Q1</accession>
<dbReference type="InterPro" id="IPR005122">
    <property type="entry name" value="Uracil-DNA_glycosylase-like"/>
</dbReference>
<dbReference type="PANTHER" id="PTHR42160">
    <property type="entry name" value="URACIL-DNA GLYCOSYLASE SUPERFAMILY PROTEIN"/>
    <property type="match status" value="1"/>
</dbReference>